<dbReference type="EMBL" id="CAKLPZ010000003">
    <property type="protein sequence ID" value="CAH1001589.1"/>
    <property type="molecule type" value="Genomic_DNA"/>
</dbReference>
<keyword evidence="2" id="KW-0269">Exonuclease</keyword>
<dbReference type="Gene3D" id="3.30.420.10">
    <property type="entry name" value="Ribonuclease H-like superfamily/Ribonuclease H"/>
    <property type="match status" value="1"/>
</dbReference>
<comment type="caution">
    <text evidence="2">The sequence shown here is derived from an EMBL/GenBank/DDBJ whole genome shotgun (WGS) entry which is preliminary data.</text>
</comment>
<dbReference type="EC" id="3.1.-.-" evidence="2"/>
<dbReference type="SMART" id="SM00479">
    <property type="entry name" value="EXOIII"/>
    <property type="match status" value="1"/>
</dbReference>
<feature type="domain" description="Exonuclease" evidence="1">
    <location>
        <begin position="8"/>
        <end position="175"/>
    </location>
</feature>
<keyword evidence="2" id="KW-0378">Hydrolase</keyword>
<organism evidence="2 3">
    <name type="scientific">Neolewinella maritima</name>
    <dbReference type="NCBI Taxonomy" id="1383882"/>
    <lineage>
        <taxon>Bacteria</taxon>
        <taxon>Pseudomonadati</taxon>
        <taxon>Bacteroidota</taxon>
        <taxon>Saprospiria</taxon>
        <taxon>Saprospirales</taxon>
        <taxon>Lewinellaceae</taxon>
        <taxon>Neolewinella</taxon>
    </lineage>
</organism>
<dbReference type="InterPro" id="IPR013520">
    <property type="entry name" value="Ribonucl_H"/>
</dbReference>
<proteinExistence type="predicted"/>
<dbReference type="InterPro" id="IPR036397">
    <property type="entry name" value="RNaseH_sf"/>
</dbReference>
<dbReference type="Pfam" id="PF20600">
    <property type="entry name" value="ExoX-like_C"/>
    <property type="match status" value="1"/>
</dbReference>
<dbReference type="SUPFAM" id="SSF53098">
    <property type="entry name" value="Ribonuclease H-like"/>
    <property type="match status" value="1"/>
</dbReference>
<evidence type="ECO:0000313" key="2">
    <source>
        <dbReference type="EMBL" id="CAH1001589.1"/>
    </source>
</evidence>
<dbReference type="CDD" id="cd06127">
    <property type="entry name" value="DEDDh"/>
    <property type="match status" value="1"/>
</dbReference>
<dbReference type="InterPro" id="IPR012337">
    <property type="entry name" value="RNaseH-like_sf"/>
</dbReference>
<keyword evidence="3" id="KW-1185">Reference proteome</keyword>
<dbReference type="InterPro" id="IPR046768">
    <property type="entry name" value="ExoX-like_C"/>
</dbReference>
<reference evidence="2" key="1">
    <citation type="submission" date="2021-12" db="EMBL/GenBank/DDBJ databases">
        <authorList>
            <person name="Rodrigo-Torres L."/>
            <person name="Arahal R. D."/>
            <person name="Lucena T."/>
        </authorList>
    </citation>
    <scope>NUCLEOTIDE SEQUENCE</scope>
    <source>
        <strain evidence="2">CECT 8419</strain>
    </source>
</reference>
<dbReference type="Pfam" id="PF00929">
    <property type="entry name" value="RNase_T"/>
    <property type="match status" value="1"/>
</dbReference>
<accession>A0ABM9B2K0</accession>
<evidence type="ECO:0000259" key="1">
    <source>
        <dbReference type="SMART" id="SM00479"/>
    </source>
</evidence>
<dbReference type="Proteomes" id="UP000837803">
    <property type="component" value="Unassembled WGS sequence"/>
</dbReference>
<protein>
    <submittedName>
        <fullName evidence="2">3'-5' exonuclease DinG</fullName>
        <ecNumber evidence="2">3.1.-.-</ecNumber>
    </submittedName>
</protein>
<sequence>MLLSLPNDLVFFDLEATGLNITRDRIVQIALIKLFADGRPQEELEMKLNPTVPISAEASAIHGLSNEDVANEPTFPEVAARIQDFIGDADLAGYNSNRYDVPLLQEEFYRAGIFFDTNGRRLIDAQQIFYQMEPRTLGAALKFYAGKEMENAHDALADVRATVDVFAGQLKHYAGATYTKDDGTVIEPFTDLDAVADFCKDDRFLDATRRLKRGPDGIPVFNFGKHAGKPVAEVFAKEPSYLRWILEKDFSTEVKTLVQVIDEQRRKGK</sequence>
<dbReference type="RefSeq" id="WP_238751438.1">
    <property type="nucleotide sequence ID" value="NZ_CAKLPZ010000003.1"/>
</dbReference>
<dbReference type="GO" id="GO:0004527">
    <property type="term" value="F:exonuclease activity"/>
    <property type="evidence" value="ECO:0007669"/>
    <property type="project" value="UniProtKB-KW"/>
</dbReference>
<dbReference type="PANTHER" id="PTHR30231">
    <property type="entry name" value="DNA POLYMERASE III SUBUNIT EPSILON"/>
    <property type="match status" value="1"/>
</dbReference>
<gene>
    <name evidence="2" type="primary">dinG_2</name>
    <name evidence="2" type="ORF">LEM8419_02492</name>
</gene>
<dbReference type="PANTHER" id="PTHR30231:SF41">
    <property type="entry name" value="DNA POLYMERASE III SUBUNIT EPSILON"/>
    <property type="match status" value="1"/>
</dbReference>
<keyword evidence="2" id="KW-0540">Nuclease</keyword>
<name>A0ABM9B2K0_9BACT</name>
<evidence type="ECO:0000313" key="3">
    <source>
        <dbReference type="Proteomes" id="UP000837803"/>
    </source>
</evidence>